<keyword evidence="2" id="KW-0812">Transmembrane</keyword>
<dbReference type="AlphaFoldDB" id="A0A0A9F1Y1"/>
<reference evidence="3" key="1">
    <citation type="submission" date="2014-09" db="EMBL/GenBank/DDBJ databases">
        <authorList>
            <person name="Magalhaes I.L.F."/>
            <person name="Oliveira U."/>
            <person name="Santos F.R."/>
            <person name="Vidigal T.H.D.A."/>
            <person name="Brescovit A.D."/>
            <person name="Santos A.J."/>
        </authorList>
    </citation>
    <scope>NUCLEOTIDE SEQUENCE</scope>
    <source>
        <tissue evidence="3">Shoot tissue taken approximately 20 cm above the soil surface</tissue>
    </source>
</reference>
<evidence type="ECO:0000256" key="2">
    <source>
        <dbReference type="SAM" id="Phobius"/>
    </source>
</evidence>
<accession>A0A0A9F1Y1</accession>
<organism evidence="3">
    <name type="scientific">Arundo donax</name>
    <name type="common">Giant reed</name>
    <name type="synonym">Donax arundinaceus</name>
    <dbReference type="NCBI Taxonomy" id="35708"/>
    <lineage>
        <taxon>Eukaryota</taxon>
        <taxon>Viridiplantae</taxon>
        <taxon>Streptophyta</taxon>
        <taxon>Embryophyta</taxon>
        <taxon>Tracheophyta</taxon>
        <taxon>Spermatophyta</taxon>
        <taxon>Magnoliopsida</taxon>
        <taxon>Liliopsida</taxon>
        <taxon>Poales</taxon>
        <taxon>Poaceae</taxon>
        <taxon>PACMAD clade</taxon>
        <taxon>Arundinoideae</taxon>
        <taxon>Arundineae</taxon>
        <taxon>Arundo</taxon>
    </lineage>
</organism>
<sequence length="77" mass="8307">MSARNAAADGGRGNAPSASASMASVVPILTLLMPRARRLRWRFSIAGTRRGQVEAAMEASESTSFPTRRNLTRVFGR</sequence>
<feature type="transmembrane region" description="Helical" evidence="2">
    <location>
        <begin position="15"/>
        <end position="33"/>
    </location>
</feature>
<reference evidence="3" key="2">
    <citation type="journal article" date="2015" name="Data Brief">
        <title>Shoot transcriptome of the giant reed, Arundo donax.</title>
        <authorList>
            <person name="Barrero R.A."/>
            <person name="Guerrero F.D."/>
            <person name="Moolhuijzen P."/>
            <person name="Goolsby J.A."/>
            <person name="Tidwell J."/>
            <person name="Bellgard S.E."/>
            <person name="Bellgard M.I."/>
        </authorList>
    </citation>
    <scope>NUCLEOTIDE SEQUENCE</scope>
    <source>
        <tissue evidence="3">Shoot tissue taken approximately 20 cm above the soil surface</tissue>
    </source>
</reference>
<keyword evidence="2" id="KW-1133">Transmembrane helix</keyword>
<evidence type="ECO:0000313" key="3">
    <source>
        <dbReference type="EMBL" id="JAE05219.1"/>
    </source>
</evidence>
<protein>
    <submittedName>
        <fullName evidence="3">Uncharacterized protein</fullName>
    </submittedName>
</protein>
<feature type="region of interest" description="Disordered" evidence="1">
    <location>
        <begin position="1"/>
        <end position="20"/>
    </location>
</feature>
<proteinExistence type="predicted"/>
<dbReference type="EMBL" id="GBRH01192677">
    <property type="protein sequence ID" value="JAE05219.1"/>
    <property type="molecule type" value="Transcribed_RNA"/>
</dbReference>
<keyword evidence="2" id="KW-0472">Membrane</keyword>
<name>A0A0A9F1Y1_ARUDO</name>
<evidence type="ECO:0000256" key="1">
    <source>
        <dbReference type="SAM" id="MobiDB-lite"/>
    </source>
</evidence>